<dbReference type="EMBL" id="FOEF01000013">
    <property type="protein sequence ID" value="SEP49337.1"/>
    <property type="molecule type" value="Genomic_DNA"/>
</dbReference>
<feature type="DNA-binding region" description="H-T-H motif" evidence="4">
    <location>
        <begin position="226"/>
        <end position="245"/>
    </location>
</feature>
<dbReference type="PRINTS" id="PR00455">
    <property type="entry name" value="HTHTETR"/>
</dbReference>
<evidence type="ECO:0000313" key="7">
    <source>
        <dbReference type="Proteomes" id="UP000198582"/>
    </source>
</evidence>
<dbReference type="Gene3D" id="1.10.10.60">
    <property type="entry name" value="Homeodomain-like"/>
    <property type="match status" value="2"/>
</dbReference>
<dbReference type="STRING" id="394193.SAMN04489732_11316"/>
<evidence type="ECO:0000256" key="1">
    <source>
        <dbReference type="ARBA" id="ARBA00023015"/>
    </source>
</evidence>
<keyword evidence="3" id="KW-0804">Transcription</keyword>
<dbReference type="InterPro" id="IPR009057">
    <property type="entry name" value="Homeodomain-like_sf"/>
</dbReference>
<dbReference type="InterPro" id="IPR050109">
    <property type="entry name" value="HTH-type_TetR-like_transc_reg"/>
</dbReference>
<sequence length="381" mass="40939">MAAPTSPPRGTRPRNRRELIIAAAGDLFVRDGYSRVAMSDIAEAVAIGPSALYRHFRGKQELLGAVVLDAFSTIGAAVDGSADVCAALADAVLDHRGLGVLWQRECRHLDPEEQEKLVAPLVGLAVWLAATLRDRRRELTAEHADLLAWTVLGALMSVSFQRVELPRPEYVALLRAVVTAVADVDLAAAPAVATPAESAPDPESRRELLLDAAIRLFAERGFDGVAIEEIAAAAGIAGPSIYHHFASKRELLLTAMLDGAEQLDLGLTKALEKPSPDAALGELLGSYAGYSLTHHAVVEVLVAEVAPEPERHRMRQAQHDYIAAWVRLLRETRPGMGPQEARVRVQAVLTVLNDVSRTPHLRALPGIAGYLRALGVTLLAL</sequence>
<reference evidence="6 7" key="1">
    <citation type="submission" date="2016-10" db="EMBL/GenBank/DDBJ databases">
        <authorList>
            <person name="de Groot N.N."/>
        </authorList>
    </citation>
    <scope>NUCLEOTIDE SEQUENCE [LARGE SCALE GENOMIC DNA]</scope>
    <source>
        <strain evidence="6 7">DSM 44993</strain>
    </source>
</reference>
<dbReference type="Gene3D" id="1.10.357.10">
    <property type="entry name" value="Tetracycline Repressor, domain 2"/>
    <property type="match status" value="2"/>
</dbReference>
<keyword evidence="2 4" id="KW-0238">DNA-binding</keyword>
<gene>
    <name evidence="6" type="ORF">SAMN04489732_11316</name>
</gene>
<evidence type="ECO:0000259" key="5">
    <source>
        <dbReference type="PROSITE" id="PS50977"/>
    </source>
</evidence>
<keyword evidence="1" id="KW-0805">Transcription regulation</keyword>
<evidence type="ECO:0000256" key="3">
    <source>
        <dbReference type="ARBA" id="ARBA00023163"/>
    </source>
</evidence>
<dbReference type="Proteomes" id="UP000198582">
    <property type="component" value="Unassembled WGS sequence"/>
</dbReference>
<dbReference type="SUPFAM" id="SSF46689">
    <property type="entry name" value="Homeodomain-like"/>
    <property type="match status" value="2"/>
</dbReference>
<dbReference type="GO" id="GO:0003700">
    <property type="term" value="F:DNA-binding transcription factor activity"/>
    <property type="evidence" value="ECO:0007669"/>
    <property type="project" value="TreeGrafter"/>
</dbReference>
<organism evidence="6 7">
    <name type="scientific">Amycolatopsis saalfeldensis</name>
    <dbReference type="NCBI Taxonomy" id="394193"/>
    <lineage>
        <taxon>Bacteria</taxon>
        <taxon>Bacillati</taxon>
        <taxon>Actinomycetota</taxon>
        <taxon>Actinomycetes</taxon>
        <taxon>Pseudonocardiales</taxon>
        <taxon>Pseudonocardiaceae</taxon>
        <taxon>Amycolatopsis</taxon>
    </lineage>
</organism>
<dbReference type="Pfam" id="PF00440">
    <property type="entry name" value="TetR_N"/>
    <property type="match status" value="2"/>
</dbReference>
<evidence type="ECO:0000313" key="6">
    <source>
        <dbReference type="EMBL" id="SEP49337.1"/>
    </source>
</evidence>
<name>A0A1H8YB61_9PSEU</name>
<dbReference type="RefSeq" id="WP_091621295.1">
    <property type="nucleotide sequence ID" value="NZ_FOEF01000013.1"/>
</dbReference>
<feature type="DNA-binding region" description="H-T-H motif" evidence="4">
    <location>
        <begin position="37"/>
        <end position="56"/>
    </location>
</feature>
<evidence type="ECO:0000256" key="4">
    <source>
        <dbReference type="PROSITE-ProRule" id="PRU00335"/>
    </source>
</evidence>
<dbReference type="OrthoDB" id="4456617at2"/>
<dbReference type="PANTHER" id="PTHR30055">
    <property type="entry name" value="HTH-TYPE TRANSCRIPTIONAL REGULATOR RUTR"/>
    <property type="match status" value="1"/>
</dbReference>
<dbReference type="AlphaFoldDB" id="A0A1H8YB61"/>
<dbReference type="InterPro" id="IPR001647">
    <property type="entry name" value="HTH_TetR"/>
</dbReference>
<proteinExistence type="predicted"/>
<feature type="domain" description="HTH tetR-type" evidence="5">
    <location>
        <begin position="203"/>
        <end position="263"/>
    </location>
</feature>
<dbReference type="PROSITE" id="PS50977">
    <property type="entry name" value="HTH_TETR_2"/>
    <property type="match status" value="2"/>
</dbReference>
<dbReference type="PANTHER" id="PTHR30055:SF234">
    <property type="entry name" value="HTH-TYPE TRANSCRIPTIONAL REGULATOR BETI"/>
    <property type="match status" value="1"/>
</dbReference>
<dbReference type="GO" id="GO:0000976">
    <property type="term" value="F:transcription cis-regulatory region binding"/>
    <property type="evidence" value="ECO:0007669"/>
    <property type="project" value="TreeGrafter"/>
</dbReference>
<dbReference type="GO" id="GO:0045892">
    <property type="term" value="P:negative regulation of DNA-templated transcription"/>
    <property type="evidence" value="ECO:0007669"/>
    <property type="project" value="UniProtKB-ARBA"/>
</dbReference>
<protein>
    <submittedName>
        <fullName evidence="6">DNA-binding transcriptional regulator, AcrR family</fullName>
    </submittedName>
</protein>
<feature type="domain" description="HTH tetR-type" evidence="5">
    <location>
        <begin position="14"/>
        <end position="74"/>
    </location>
</feature>
<accession>A0A1H8YB61</accession>
<evidence type="ECO:0000256" key="2">
    <source>
        <dbReference type="ARBA" id="ARBA00023125"/>
    </source>
</evidence>
<keyword evidence="7" id="KW-1185">Reference proteome</keyword>
<dbReference type="FunFam" id="1.10.10.60:FF:000141">
    <property type="entry name" value="TetR family transcriptional regulator"/>
    <property type="match status" value="1"/>
</dbReference>